<accession>A0A9W4T1V8</accession>
<dbReference type="InterPro" id="IPR011009">
    <property type="entry name" value="Kinase-like_dom_sf"/>
</dbReference>
<evidence type="ECO:0000313" key="1">
    <source>
        <dbReference type="EMBL" id="CAI2187402.1"/>
    </source>
</evidence>
<dbReference type="Gene3D" id="1.10.510.10">
    <property type="entry name" value="Transferase(Phosphotransferase) domain 1"/>
    <property type="match status" value="1"/>
</dbReference>
<organism evidence="1 2">
    <name type="scientific">Funneliformis geosporum</name>
    <dbReference type="NCBI Taxonomy" id="1117311"/>
    <lineage>
        <taxon>Eukaryota</taxon>
        <taxon>Fungi</taxon>
        <taxon>Fungi incertae sedis</taxon>
        <taxon>Mucoromycota</taxon>
        <taxon>Glomeromycotina</taxon>
        <taxon>Glomeromycetes</taxon>
        <taxon>Glomerales</taxon>
        <taxon>Glomeraceae</taxon>
        <taxon>Funneliformis</taxon>
    </lineage>
</organism>
<protein>
    <submittedName>
        <fullName evidence="1">9832_t:CDS:1</fullName>
    </submittedName>
</protein>
<proteinExistence type="predicted"/>
<dbReference type="OrthoDB" id="2444584at2759"/>
<reference evidence="1" key="1">
    <citation type="submission" date="2022-08" db="EMBL/GenBank/DDBJ databases">
        <authorList>
            <person name="Kallberg Y."/>
            <person name="Tangrot J."/>
            <person name="Rosling A."/>
        </authorList>
    </citation>
    <scope>NUCLEOTIDE SEQUENCE</scope>
    <source>
        <strain evidence="1">Wild A</strain>
    </source>
</reference>
<dbReference type="SUPFAM" id="SSF56112">
    <property type="entry name" value="Protein kinase-like (PK-like)"/>
    <property type="match status" value="1"/>
</dbReference>
<dbReference type="EMBL" id="CAMKVN010004612">
    <property type="protein sequence ID" value="CAI2187402.1"/>
    <property type="molecule type" value="Genomic_DNA"/>
</dbReference>
<evidence type="ECO:0000313" key="2">
    <source>
        <dbReference type="Proteomes" id="UP001153678"/>
    </source>
</evidence>
<dbReference type="Proteomes" id="UP001153678">
    <property type="component" value="Unassembled WGS sequence"/>
</dbReference>
<gene>
    <name evidence="1" type="ORF">FWILDA_LOCUS13063</name>
</gene>
<sequence length="104" mass="11824">MGRRSFWDQDHDTELIIRICDNMRPPIVTNAFEGYIELMKKCWHLDPKKRPSANYLNEVVDSMVSIEFNNLYSGSNRATNIVLSSEIGPVVTNHSGANSQEVNP</sequence>
<keyword evidence="2" id="KW-1185">Reference proteome</keyword>
<comment type="caution">
    <text evidence="1">The sequence shown here is derived from an EMBL/GenBank/DDBJ whole genome shotgun (WGS) entry which is preliminary data.</text>
</comment>
<dbReference type="AlphaFoldDB" id="A0A9W4T1V8"/>
<name>A0A9W4T1V8_9GLOM</name>